<dbReference type="Proteomes" id="UP000621455">
    <property type="component" value="Unassembled WGS sequence"/>
</dbReference>
<dbReference type="Pfam" id="PF14103">
    <property type="entry name" value="DUF4276"/>
    <property type="match status" value="1"/>
</dbReference>
<keyword evidence="2" id="KW-1185">Reference proteome</keyword>
<name>A0ABX0NGJ7_9BURK</name>
<dbReference type="EMBL" id="WHJG01000008">
    <property type="protein sequence ID" value="NHZ79780.1"/>
    <property type="molecule type" value="Genomic_DNA"/>
</dbReference>
<comment type="caution">
    <text evidence="1">The sequence shown here is derived from an EMBL/GenBank/DDBJ whole genome shotgun (WGS) entry which is preliminary data.</text>
</comment>
<reference evidence="1 2" key="1">
    <citation type="submission" date="2019-10" db="EMBL/GenBank/DDBJ databases">
        <title>Taxonomy of Antarctic Massilia spp.: description of Massilia rubra sp. nov., Massilia aquatica sp. nov., Massilia mucilaginosa sp. nov., Massilia frigida sp. nov. isolated from streams, lakes and regoliths.</title>
        <authorList>
            <person name="Holochova P."/>
            <person name="Sedlacek I."/>
            <person name="Kralova S."/>
            <person name="Maslanova I."/>
            <person name="Busse H.-J."/>
            <person name="Stankova E."/>
            <person name="Vrbovska V."/>
            <person name="Kovarovic V."/>
            <person name="Bartak M."/>
            <person name="Svec P."/>
            <person name="Pantucek R."/>
        </authorList>
    </citation>
    <scope>NUCLEOTIDE SEQUENCE [LARGE SCALE GENOMIC DNA]</scope>
    <source>
        <strain evidence="1 2">CCM 8695</strain>
    </source>
</reference>
<organism evidence="1 2">
    <name type="scientific">Massilia frigida</name>
    <dbReference type="NCBI Taxonomy" id="2609281"/>
    <lineage>
        <taxon>Bacteria</taxon>
        <taxon>Pseudomonadati</taxon>
        <taxon>Pseudomonadota</taxon>
        <taxon>Betaproteobacteria</taxon>
        <taxon>Burkholderiales</taxon>
        <taxon>Oxalobacteraceae</taxon>
        <taxon>Telluria group</taxon>
        <taxon>Massilia</taxon>
    </lineage>
</organism>
<dbReference type="RefSeq" id="WP_167086732.1">
    <property type="nucleotide sequence ID" value="NZ_WHJG01000008.1"/>
</dbReference>
<evidence type="ECO:0000313" key="2">
    <source>
        <dbReference type="Proteomes" id="UP000621455"/>
    </source>
</evidence>
<sequence>MKRLGISVEGATEREFVNRVLRPHFNQYGTSVTGIDMRGNVSLDRIKSVLPALFGSFDFVATFYDFYGFKGRAQRTITQLETAITGLTGVDRQVRFFPYLQHLEALGTRP</sequence>
<proteinExistence type="predicted"/>
<dbReference type="InterPro" id="IPR025455">
    <property type="entry name" value="DUF4276"/>
</dbReference>
<evidence type="ECO:0000313" key="1">
    <source>
        <dbReference type="EMBL" id="NHZ79780.1"/>
    </source>
</evidence>
<gene>
    <name evidence="1" type="ORF">F2P44_10900</name>
</gene>
<accession>A0ABX0NGJ7</accession>
<protein>
    <submittedName>
        <fullName evidence="1">DUF4276 family protein</fullName>
    </submittedName>
</protein>